<gene>
    <name evidence="2" type="primary">urf-2Y</name>
</gene>
<feature type="region of interest" description="Disordered" evidence="1">
    <location>
        <begin position="1"/>
        <end position="23"/>
    </location>
</feature>
<evidence type="ECO:0000313" key="2">
    <source>
        <dbReference type="EMBL" id="ACH41129.1"/>
    </source>
</evidence>
<name>B5LX79_KLEPN</name>
<proteinExistence type="predicted"/>
<organism evidence="2">
    <name type="scientific">Klebsiella pneumoniae</name>
    <dbReference type="NCBI Taxonomy" id="573"/>
    <lineage>
        <taxon>Bacteria</taxon>
        <taxon>Pseudomonadati</taxon>
        <taxon>Pseudomonadota</taxon>
        <taxon>Gammaproteobacteria</taxon>
        <taxon>Enterobacterales</taxon>
        <taxon>Enterobacteriaceae</taxon>
        <taxon>Klebsiella/Raoultella group</taxon>
        <taxon>Klebsiella</taxon>
        <taxon>Klebsiella pneumoniae complex</taxon>
    </lineage>
</organism>
<feature type="non-terminal residue" evidence="2">
    <location>
        <position position="1"/>
    </location>
</feature>
<reference evidence="2" key="1">
    <citation type="submission" date="2008-07" db="EMBL/GenBank/DDBJ databases">
        <title>Urinary tract infections in a South American population: dynamic spread of class 1 integrons and multidrug resistance by homologous and site-specific recombination.</title>
        <authorList>
            <person name="Marquez C."/>
            <person name="Labbate M."/>
            <person name="Raymondo C."/>
            <person name="Fernandez J."/>
            <person name="Gestal A.M."/>
            <person name="Borthagaray G."/>
            <person name="Stokes H.W."/>
        </authorList>
    </citation>
    <scope>NUCLEOTIDE SEQUENCE</scope>
    <source>
        <strain evidence="2">8180</strain>
    </source>
</reference>
<protein>
    <submittedName>
        <fullName evidence="2">Urf-2Y</fullName>
    </submittedName>
</protein>
<sequence length="23" mass="2253">QARAKAATESDIAPVPGGSQPSD</sequence>
<evidence type="ECO:0000256" key="1">
    <source>
        <dbReference type="SAM" id="MobiDB-lite"/>
    </source>
</evidence>
<accession>B5LX79</accession>
<dbReference type="EMBL" id="EU918721">
    <property type="protein sequence ID" value="ACH41129.1"/>
    <property type="molecule type" value="Genomic_DNA"/>
</dbReference>
<dbReference type="AlphaFoldDB" id="B5LX79"/>